<reference evidence="1 2" key="1">
    <citation type="journal article" date="2010" name="Nat. Biotechnol.">
        <title>Genome sequence of the model mushroom Schizophyllum commune.</title>
        <authorList>
            <person name="Ohm R.A."/>
            <person name="de Jong J.F."/>
            <person name="Lugones L.G."/>
            <person name="Aerts A."/>
            <person name="Kothe E."/>
            <person name="Stajich J.E."/>
            <person name="de Vries R.P."/>
            <person name="Record E."/>
            <person name="Levasseur A."/>
            <person name="Baker S.E."/>
            <person name="Bartholomew K.A."/>
            <person name="Coutinho P.M."/>
            <person name="Erdmann S."/>
            <person name="Fowler T.J."/>
            <person name="Gathman A.C."/>
            <person name="Lombard V."/>
            <person name="Henrissat B."/>
            <person name="Knabe N."/>
            <person name="Kuees U."/>
            <person name="Lilly W.W."/>
            <person name="Lindquist E."/>
            <person name="Lucas S."/>
            <person name="Magnuson J.K."/>
            <person name="Piumi F."/>
            <person name="Raudaskoski M."/>
            <person name="Salamov A."/>
            <person name="Schmutz J."/>
            <person name="Schwarze F.W.M.R."/>
            <person name="vanKuyk P.A."/>
            <person name="Horton J.S."/>
            <person name="Grigoriev I.V."/>
            <person name="Woesten H.A.B."/>
        </authorList>
    </citation>
    <scope>NUCLEOTIDE SEQUENCE [LARGE SCALE GENOMIC DNA]</scope>
    <source>
        <strain evidence="2">H4-8 / FGSC 9210</strain>
    </source>
</reference>
<evidence type="ECO:0000313" key="1">
    <source>
        <dbReference type="EMBL" id="EFI92874.1"/>
    </source>
</evidence>
<dbReference type="Proteomes" id="UP000007431">
    <property type="component" value="Unassembled WGS sequence"/>
</dbReference>
<sequence>MSFDSQQPSPPQLYDDLEGLDAEDARAWEACPLRPQAQRVDYLMEYWRQARDGSRSQELYSDLKDYRTFVPCPLSPFTRLRAVLIRREYEAAWSDLEAAFVAGKQDFITQEGQLRYAGPPTPAADAPFNYAFALTGYPGIGKTMFLALALLRCLERHWTVILQTSPAKIFIFNSDGVYAIPSPVEPTELAQGLPRSTWCLVDSNTALESVPHHILILDLFLIQATSPRSNRTSWSTKRDMFYLYLIDPMPVDEAQLAFPLKRGAVRSQATDRIIQEYYDRYGPSTRLACAAGSAKPVELWDKRPARRLTEALTDLTLPQLEMLAKHFSQMRLDDDVSSAILLVRPGVTRDVVQVDFVSTHVLLRCSNSLSLSRFELLRHFYRLFASSPKAKAVAGNLLEAHMDHLLPMSYTWSVTKRGDPACEPDSSTKYRMVVYGGSTDTLRIELDDGSTQGPCNEVLAIHEYHSRESIQLEGKYYMPKARNEPTIVSFIYNPTTNTITAFQISVLDQHSVDTEYFSWLKTLRGASADAPAIDLVIISSDPTVSLPHRDTATSVIRSMYDLYLDDLPAPCGTSFILALPQRAQMSRYLNGDVLLTLQHRRSSRMSHAGLPASMQAL</sequence>
<dbReference type="InterPro" id="IPR052980">
    <property type="entry name" value="Crinkler_effector"/>
</dbReference>
<protein>
    <submittedName>
        <fullName evidence="1">Uncharacterized protein</fullName>
    </submittedName>
</protein>
<dbReference type="PANTHER" id="PTHR33129:SF3">
    <property type="entry name" value="HOT SPOT (RHS) PROTEIN, PUTATIVE-RELATED"/>
    <property type="match status" value="1"/>
</dbReference>
<dbReference type="VEuPathDB" id="FungiDB:SCHCODRAFT_02640490"/>
<gene>
    <name evidence="1" type="ORF">SCHCODRAFT_113180</name>
</gene>
<dbReference type="PANTHER" id="PTHR33129">
    <property type="entry name" value="PROTEIN KINASE DOMAIN-CONTAINING PROTEIN-RELATED"/>
    <property type="match status" value="1"/>
</dbReference>
<dbReference type="EMBL" id="GL377312">
    <property type="protein sequence ID" value="EFI92874.1"/>
    <property type="molecule type" value="Genomic_DNA"/>
</dbReference>
<feature type="non-terminal residue" evidence="1">
    <location>
        <position position="617"/>
    </location>
</feature>
<dbReference type="InParanoid" id="D8QH35"/>
<dbReference type="AlphaFoldDB" id="D8QH35"/>
<dbReference type="eggNOG" id="ENOG502RCEJ">
    <property type="taxonomic scope" value="Eukaryota"/>
</dbReference>
<dbReference type="OMA" id="GENTHRH"/>
<name>D8QH35_SCHCM</name>
<proteinExistence type="predicted"/>
<evidence type="ECO:0000313" key="2">
    <source>
        <dbReference type="Proteomes" id="UP000007431"/>
    </source>
</evidence>
<organism evidence="2">
    <name type="scientific">Schizophyllum commune (strain H4-8 / FGSC 9210)</name>
    <name type="common">Split gill fungus</name>
    <dbReference type="NCBI Taxonomy" id="578458"/>
    <lineage>
        <taxon>Eukaryota</taxon>
        <taxon>Fungi</taxon>
        <taxon>Dikarya</taxon>
        <taxon>Basidiomycota</taxon>
        <taxon>Agaricomycotina</taxon>
        <taxon>Agaricomycetes</taxon>
        <taxon>Agaricomycetidae</taxon>
        <taxon>Agaricales</taxon>
        <taxon>Schizophyllaceae</taxon>
        <taxon>Schizophyllum</taxon>
    </lineage>
</organism>
<accession>D8QH35</accession>
<dbReference type="HOGENOM" id="CLU_463192_0_0_1"/>
<keyword evidence="2" id="KW-1185">Reference proteome</keyword>